<dbReference type="Pfam" id="PF10960">
    <property type="entry name" value="Holin_BhlA"/>
    <property type="match status" value="1"/>
</dbReference>
<evidence type="ECO:0008006" key="5">
    <source>
        <dbReference type="Google" id="ProtNLM"/>
    </source>
</evidence>
<name>A0A6I6F4K6_9CLOT</name>
<keyword evidence="4" id="KW-1185">Reference proteome</keyword>
<dbReference type="InterPro" id="IPR024405">
    <property type="entry name" value="Phage_BhlA/UviB"/>
</dbReference>
<dbReference type="EMBL" id="CP046522">
    <property type="protein sequence ID" value="QGU95457.1"/>
    <property type="molecule type" value="Genomic_DNA"/>
</dbReference>
<keyword evidence="2" id="KW-0812">Transmembrane</keyword>
<keyword evidence="2" id="KW-1133">Transmembrane helix</keyword>
<gene>
    <name evidence="3" type="ORF">GOM49_10475</name>
</gene>
<evidence type="ECO:0000313" key="4">
    <source>
        <dbReference type="Proteomes" id="UP000422764"/>
    </source>
</evidence>
<protein>
    <recommendedName>
        <fullName evidence="5">UviB-like protein</fullName>
    </recommendedName>
</protein>
<dbReference type="Proteomes" id="UP000422764">
    <property type="component" value="Chromosome"/>
</dbReference>
<keyword evidence="1" id="KW-0175">Coiled coil</keyword>
<accession>A0A6I6F4K6</accession>
<evidence type="ECO:0000256" key="2">
    <source>
        <dbReference type="SAM" id="Phobius"/>
    </source>
</evidence>
<feature type="coiled-coil region" evidence="1">
    <location>
        <begin position="34"/>
        <end position="68"/>
    </location>
</feature>
<proteinExistence type="predicted"/>
<evidence type="ECO:0000313" key="3">
    <source>
        <dbReference type="EMBL" id="QGU95457.1"/>
    </source>
</evidence>
<organism evidence="3 4">
    <name type="scientific">Clostridium bovifaecis</name>
    <dbReference type="NCBI Taxonomy" id="2184719"/>
    <lineage>
        <taxon>Bacteria</taxon>
        <taxon>Bacillati</taxon>
        <taxon>Bacillota</taxon>
        <taxon>Clostridia</taxon>
        <taxon>Eubacteriales</taxon>
        <taxon>Clostridiaceae</taxon>
        <taxon>Clostridium</taxon>
    </lineage>
</organism>
<feature type="transmembrane region" description="Helical" evidence="2">
    <location>
        <begin position="6"/>
        <end position="27"/>
    </location>
</feature>
<evidence type="ECO:0000256" key="1">
    <source>
        <dbReference type="SAM" id="Coils"/>
    </source>
</evidence>
<dbReference type="AlphaFoldDB" id="A0A6I6F4K6"/>
<sequence>MEEELFKLASSQGIWATLAVALIFYILKAQEKRDAKQEEREKNYQNIIEKLTEKFNIVEEVKKDVEEIKDKLIVRN</sequence>
<keyword evidence="2" id="KW-0472">Membrane</keyword>
<reference evidence="3 4" key="1">
    <citation type="submission" date="2019-12" db="EMBL/GenBank/DDBJ databases">
        <title>Genome sequenceing of Clostridium bovifaecis.</title>
        <authorList>
            <person name="Yao Y."/>
        </authorList>
    </citation>
    <scope>NUCLEOTIDE SEQUENCE [LARGE SCALE GENOMIC DNA]</scope>
    <source>
        <strain evidence="3 4">BXX</strain>
    </source>
</reference>